<reference evidence="2 3" key="1">
    <citation type="submission" date="2015-07" db="EMBL/GenBank/DDBJ databases">
        <authorList>
            <person name="Noorani M."/>
        </authorList>
    </citation>
    <scope>NUCLEOTIDE SEQUENCE [LARGE SCALE GENOMIC DNA]</scope>
    <source>
        <strain evidence="2 3">CECT 5088</strain>
    </source>
</reference>
<dbReference type="SUPFAM" id="SSF51182">
    <property type="entry name" value="RmlC-like cupins"/>
    <property type="match status" value="1"/>
</dbReference>
<dbReference type="Gene3D" id="2.60.120.10">
    <property type="entry name" value="Jelly Rolls"/>
    <property type="match status" value="1"/>
</dbReference>
<dbReference type="NCBIfam" id="TIGR02451">
    <property type="entry name" value="anti_sig_ChrR"/>
    <property type="match status" value="1"/>
</dbReference>
<protein>
    <submittedName>
        <fullName evidence="2">Transcriptional activator ChrR</fullName>
    </submittedName>
</protein>
<keyword evidence="3" id="KW-1185">Reference proteome</keyword>
<evidence type="ECO:0000313" key="2">
    <source>
        <dbReference type="EMBL" id="CTQ33598.1"/>
    </source>
</evidence>
<dbReference type="AlphaFoldDB" id="A0A0M6XS19"/>
<dbReference type="Pfam" id="PF12973">
    <property type="entry name" value="Cupin_7"/>
    <property type="match status" value="1"/>
</dbReference>
<gene>
    <name evidence="2" type="primary">chrR</name>
    <name evidence="2" type="ORF">JAN5088_02380</name>
</gene>
<dbReference type="InterPro" id="IPR011051">
    <property type="entry name" value="RmlC_Cupin_sf"/>
</dbReference>
<dbReference type="STRING" id="282197.SAMN04488517_102426"/>
<dbReference type="InterPro" id="IPR012807">
    <property type="entry name" value="Anti-sigma_ChrR"/>
</dbReference>
<proteinExistence type="predicted"/>
<dbReference type="EMBL" id="CXPG01000020">
    <property type="protein sequence ID" value="CTQ33598.1"/>
    <property type="molecule type" value="Genomic_DNA"/>
</dbReference>
<name>A0A0M6XS19_9RHOB</name>
<organism evidence="2 3">
    <name type="scientific">Jannaschia rubra</name>
    <dbReference type="NCBI Taxonomy" id="282197"/>
    <lineage>
        <taxon>Bacteria</taxon>
        <taxon>Pseudomonadati</taxon>
        <taxon>Pseudomonadota</taxon>
        <taxon>Alphaproteobacteria</taxon>
        <taxon>Rhodobacterales</taxon>
        <taxon>Roseobacteraceae</taxon>
        <taxon>Jannaschia</taxon>
    </lineage>
</organism>
<dbReference type="Gene3D" id="1.10.10.1320">
    <property type="entry name" value="Anti-sigma factor, zinc-finger domain"/>
    <property type="match status" value="1"/>
</dbReference>
<dbReference type="Proteomes" id="UP000048908">
    <property type="component" value="Unassembled WGS sequence"/>
</dbReference>
<feature type="domain" description="ChrR-like cupin" evidence="1">
    <location>
        <begin position="100"/>
        <end position="193"/>
    </location>
</feature>
<dbReference type="RefSeq" id="WP_055682990.1">
    <property type="nucleotide sequence ID" value="NZ_CXPG01000020.1"/>
</dbReference>
<evidence type="ECO:0000259" key="1">
    <source>
        <dbReference type="Pfam" id="PF12973"/>
    </source>
</evidence>
<evidence type="ECO:0000313" key="3">
    <source>
        <dbReference type="Proteomes" id="UP000048908"/>
    </source>
</evidence>
<dbReference type="OrthoDB" id="2988517at2"/>
<dbReference type="InterPro" id="IPR025979">
    <property type="entry name" value="ChrR-like_cupin_dom"/>
</dbReference>
<dbReference type="CDD" id="cd20301">
    <property type="entry name" value="cupin_ChrR"/>
    <property type="match status" value="1"/>
</dbReference>
<accession>A0A0M6XS19</accession>
<dbReference type="InterPro" id="IPR041916">
    <property type="entry name" value="Anti_sigma_zinc_sf"/>
</dbReference>
<sequence length="213" mass="22436">MSIRHPIGDDLLLGFAAGTLPAAHDLVVATAVSLDDDARARLGGFETLGGALLEQADAAPVGDDALTAVLGRLDEEEDMAPPRRICGGIFPAPLQDAVGGDLAAVRWRPVGMGARQAVLHRSPRGTARLLSIPAGQAMPDHSHRGTELTLVLTGAFRDGDLRFARGDLQVADASTEHRPTAEPAEDCICLVVTDAPLRFAGLLPRLFQRFLGI</sequence>
<dbReference type="InterPro" id="IPR014710">
    <property type="entry name" value="RmlC-like_jellyroll"/>
</dbReference>